<dbReference type="SUPFAM" id="SSF56112">
    <property type="entry name" value="Protein kinase-like (PK-like)"/>
    <property type="match status" value="1"/>
</dbReference>
<dbReference type="Proteomes" id="UP001150266">
    <property type="component" value="Unassembled WGS sequence"/>
</dbReference>
<evidence type="ECO:0000313" key="4">
    <source>
        <dbReference type="Proteomes" id="UP001150266"/>
    </source>
</evidence>
<feature type="compositionally biased region" description="Basic and acidic residues" evidence="1">
    <location>
        <begin position="48"/>
        <end position="61"/>
    </location>
</feature>
<keyword evidence="4" id="KW-1185">Reference proteome</keyword>
<dbReference type="Pfam" id="PF17667">
    <property type="entry name" value="Pkinase_fungal"/>
    <property type="match status" value="1"/>
</dbReference>
<protein>
    <recommendedName>
        <fullName evidence="2">Fungal-type protein kinase domain-containing protein</fullName>
    </recommendedName>
</protein>
<evidence type="ECO:0000313" key="3">
    <source>
        <dbReference type="EMBL" id="KAJ4488373.1"/>
    </source>
</evidence>
<dbReference type="InterPro" id="IPR011009">
    <property type="entry name" value="Kinase-like_dom_sf"/>
</dbReference>
<evidence type="ECO:0000256" key="1">
    <source>
        <dbReference type="SAM" id="MobiDB-lite"/>
    </source>
</evidence>
<evidence type="ECO:0000259" key="2">
    <source>
        <dbReference type="Pfam" id="PF17667"/>
    </source>
</evidence>
<comment type="caution">
    <text evidence="3">The sequence shown here is derived from an EMBL/GenBank/DDBJ whole genome shotgun (WGS) entry which is preliminary data.</text>
</comment>
<accession>A0A9W9AR01</accession>
<feature type="domain" description="Fungal-type protein kinase" evidence="2">
    <location>
        <begin position="152"/>
        <end position="474"/>
    </location>
</feature>
<feature type="region of interest" description="Disordered" evidence="1">
    <location>
        <begin position="40"/>
        <end position="61"/>
    </location>
</feature>
<organism evidence="3 4">
    <name type="scientific">Lentinula aciculospora</name>
    <dbReference type="NCBI Taxonomy" id="153920"/>
    <lineage>
        <taxon>Eukaryota</taxon>
        <taxon>Fungi</taxon>
        <taxon>Dikarya</taxon>
        <taxon>Basidiomycota</taxon>
        <taxon>Agaricomycotina</taxon>
        <taxon>Agaricomycetes</taxon>
        <taxon>Agaricomycetidae</taxon>
        <taxon>Agaricales</taxon>
        <taxon>Marasmiineae</taxon>
        <taxon>Omphalotaceae</taxon>
        <taxon>Lentinula</taxon>
    </lineage>
</organism>
<proteinExistence type="predicted"/>
<dbReference type="EMBL" id="JAOTPV010000002">
    <property type="protein sequence ID" value="KAJ4488373.1"/>
    <property type="molecule type" value="Genomic_DNA"/>
</dbReference>
<dbReference type="OrthoDB" id="312874at2759"/>
<sequence>MNNTIQQTFVLVANGNVPMYSHRGVSSRPNGFSKVYTKLQEKQQTGSEKTKKETLEKQGARGKLKNDCHLAYDLANPHQYKLHNSQNDANDDFGKLVNDMQQILTLDPCHRFTFGTTIENRTIRLWLLSRATLLWTATFEFIQLRSPPACGMGWDTTIIFSHSDADRRQHDIEGNGDVYTTVDVLSDSAADSPLCCATRVWKVRDSNGKIRVLKDIWLEPDRLEEHKIRADILADAKALNKKKPTDNFDQQRKKRMHKPLGYCRVHVNGQEDDTDTRFWLALVTSLGSRQPNETQQTVEYPQPRRTILERASTNATTNHQRYHYRIVFEQCATTICDERNMDNIFRAIVEVVKALYVLHSAGWVQRDISGGNVYWYQDECIGLLVILSMPPALQIEGTTCTPFFMAAETLVNRYLFTPAQRDLETITDEEIDFDLDRTRDDIDLTCIPVVTATLPFCYNPLHDLESIWWIIVYVLFFNDDACISHKIRRVVKIR</sequence>
<dbReference type="AlphaFoldDB" id="A0A9W9AR01"/>
<dbReference type="InterPro" id="IPR040976">
    <property type="entry name" value="Pkinase_fungal"/>
</dbReference>
<gene>
    <name evidence="3" type="ORF">J3R30DRAFT_3730302</name>
</gene>
<name>A0A9W9AR01_9AGAR</name>
<reference evidence="3" key="1">
    <citation type="submission" date="2022-08" db="EMBL/GenBank/DDBJ databases">
        <title>A Global Phylogenomic Analysis of the Shiitake Genus Lentinula.</title>
        <authorList>
            <consortium name="DOE Joint Genome Institute"/>
            <person name="Sierra-Patev S."/>
            <person name="Min B."/>
            <person name="Naranjo-Ortiz M."/>
            <person name="Looney B."/>
            <person name="Konkel Z."/>
            <person name="Slot J.C."/>
            <person name="Sakamoto Y."/>
            <person name="Steenwyk J.L."/>
            <person name="Rokas A."/>
            <person name="Carro J."/>
            <person name="Camarero S."/>
            <person name="Ferreira P."/>
            <person name="Molpeceres G."/>
            <person name="Ruiz-Duenas F.J."/>
            <person name="Serrano A."/>
            <person name="Henrissat B."/>
            <person name="Drula E."/>
            <person name="Hughes K.W."/>
            <person name="Mata J.L."/>
            <person name="Ishikawa N.K."/>
            <person name="Vargas-Isla R."/>
            <person name="Ushijima S."/>
            <person name="Smith C.A."/>
            <person name="Ahrendt S."/>
            <person name="Andreopoulos W."/>
            <person name="He G."/>
            <person name="Labutti K."/>
            <person name="Lipzen A."/>
            <person name="Ng V."/>
            <person name="Riley R."/>
            <person name="Sandor L."/>
            <person name="Barry K."/>
            <person name="Martinez A.T."/>
            <person name="Xiao Y."/>
            <person name="Gibbons J.G."/>
            <person name="Terashima K."/>
            <person name="Grigoriev I.V."/>
            <person name="Hibbett D.S."/>
        </authorList>
    </citation>
    <scope>NUCLEOTIDE SEQUENCE</scope>
    <source>
        <strain evidence="3">JLM2183</strain>
    </source>
</reference>